<evidence type="ECO:0000313" key="2">
    <source>
        <dbReference type="Proteomes" id="UP000886523"/>
    </source>
</evidence>
<evidence type="ECO:0000313" key="1">
    <source>
        <dbReference type="EMBL" id="KAF9519103.1"/>
    </source>
</evidence>
<keyword evidence="2" id="KW-1185">Reference proteome</keyword>
<accession>A0A9P6B7C0</accession>
<protein>
    <submittedName>
        <fullName evidence="1">Uncharacterized protein</fullName>
    </submittedName>
</protein>
<dbReference type="Proteomes" id="UP000886523">
    <property type="component" value="Unassembled WGS sequence"/>
</dbReference>
<comment type="caution">
    <text evidence="1">The sequence shown here is derived from an EMBL/GenBank/DDBJ whole genome shotgun (WGS) entry which is preliminary data.</text>
</comment>
<sequence>MCMISIRQLFSSIQHPRFERSGRAISSIHFATEGILTPVPRTEDCYDSGRWASDMVSPEPRPGVQYRDSHLVILSTATCPDLFQATISSSEAQLLRGLCLEMKAGVLFPVDGPTAGDLRQILNILSQESPKYHLLGENCN</sequence>
<organism evidence="1 2">
    <name type="scientific">Hydnum rufescens UP504</name>
    <dbReference type="NCBI Taxonomy" id="1448309"/>
    <lineage>
        <taxon>Eukaryota</taxon>
        <taxon>Fungi</taxon>
        <taxon>Dikarya</taxon>
        <taxon>Basidiomycota</taxon>
        <taxon>Agaricomycotina</taxon>
        <taxon>Agaricomycetes</taxon>
        <taxon>Cantharellales</taxon>
        <taxon>Hydnaceae</taxon>
        <taxon>Hydnum</taxon>
    </lineage>
</organism>
<proteinExistence type="predicted"/>
<dbReference type="AlphaFoldDB" id="A0A9P6B7C0"/>
<name>A0A9P6B7C0_9AGAM</name>
<gene>
    <name evidence="1" type="ORF">BS47DRAFT_125964</name>
</gene>
<reference evidence="1" key="1">
    <citation type="journal article" date="2020" name="Nat. Commun.">
        <title>Large-scale genome sequencing of mycorrhizal fungi provides insights into the early evolution of symbiotic traits.</title>
        <authorList>
            <person name="Miyauchi S."/>
            <person name="Kiss E."/>
            <person name="Kuo A."/>
            <person name="Drula E."/>
            <person name="Kohler A."/>
            <person name="Sanchez-Garcia M."/>
            <person name="Morin E."/>
            <person name="Andreopoulos B."/>
            <person name="Barry K.W."/>
            <person name="Bonito G."/>
            <person name="Buee M."/>
            <person name="Carver A."/>
            <person name="Chen C."/>
            <person name="Cichocki N."/>
            <person name="Clum A."/>
            <person name="Culley D."/>
            <person name="Crous P.W."/>
            <person name="Fauchery L."/>
            <person name="Girlanda M."/>
            <person name="Hayes R.D."/>
            <person name="Keri Z."/>
            <person name="LaButti K."/>
            <person name="Lipzen A."/>
            <person name="Lombard V."/>
            <person name="Magnuson J."/>
            <person name="Maillard F."/>
            <person name="Murat C."/>
            <person name="Nolan M."/>
            <person name="Ohm R.A."/>
            <person name="Pangilinan J."/>
            <person name="Pereira M.F."/>
            <person name="Perotto S."/>
            <person name="Peter M."/>
            <person name="Pfister S."/>
            <person name="Riley R."/>
            <person name="Sitrit Y."/>
            <person name="Stielow J.B."/>
            <person name="Szollosi G."/>
            <person name="Zifcakova L."/>
            <person name="Stursova M."/>
            <person name="Spatafora J.W."/>
            <person name="Tedersoo L."/>
            <person name="Vaario L.M."/>
            <person name="Yamada A."/>
            <person name="Yan M."/>
            <person name="Wang P."/>
            <person name="Xu J."/>
            <person name="Bruns T."/>
            <person name="Baldrian P."/>
            <person name="Vilgalys R."/>
            <person name="Dunand C."/>
            <person name="Henrissat B."/>
            <person name="Grigoriev I.V."/>
            <person name="Hibbett D."/>
            <person name="Nagy L.G."/>
            <person name="Martin F.M."/>
        </authorList>
    </citation>
    <scope>NUCLEOTIDE SEQUENCE</scope>
    <source>
        <strain evidence="1">UP504</strain>
    </source>
</reference>
<dbReference type="EMBL" id="MU128920">
    <property type="protein sequence ID" value="KAF9519103.1"/>
    <property type="molecule type" value="Genomic_DNA"/>
</dbReference>